<dbReference type="InterPro" id="IPR050706">
    <property type="entry name" value="Cyclic-di-GMP_PDE-like"/>
</dbReference>
<dbReference type="GO" id="GO:0071111">
    <property type="term" value="F:cyclic-guanylate-specific phosphodiesterase activity"/>
    <property type="evidence" value="ECO:0007669"/>
    <property type="project" value="InterPro"/>
</dbReference>
<dbReference type="AlphaFoldDB" id="A0A4Q1AXG2"/>
<dbReference type="CDD" id="cd01948">
    <property type="entry name" value="EAL"/>
    <property type="match status" value="1"/>
</dbReference>
<dbReference type="OrthoDB" id="9790732at2"/>
<evidence type="ECO:0000313" key="3">
    <source>
        <dbReference type="Proteomes" id="UP000289718"/>
    </source>
</evidence>
<keyword evidence="3" id="KW-1185">Reference proteome</keyword>
<gene>
    <name evidence="2" type="ORF">CP965_10560</name>
</gene>
<dbReference type="PANTHER" id="PTHR33121:SF70">
    <property type="entry name" value="SIGNALING PROTEIN YKOW"/>
    <property type="match status" value="1"/>
</dbReference>
<dbReference type="SMART" id="SM00052">
    <property type="entry name" value="EAL"/>
    <property type="match status" value="1"/>
</dbReference>
<dbReference type="Proteomes" id="UP000289718">
    <property type="component" value="Unassembled WGS sequence"/>
</dbReference>
<dbReference type="SUPFAM" id="SSF141868">
    <property type="entry name" value="EAL domain-like"/>
    <property type="match status" value="1"/>
</dbReference>
<dbReference type="InterPro" id="IPR029787">
    <property type="entry name" value="Nucleotide_cyclase"/>
</dbReference>
<dbReference type="EMBL" id="NXIE01000004">
    <property type="protein sequence ID" value="RXK12211.1"/>
    <property type="molecule type" value="Genomic_DNA"/>
</dbReference>
<name>A0A4Q1AXG2_9BACT</name>
<dbReference type="InterPro" id="IPR001633">
    <property type="entry name" value="EAL_dom"/>
</dbReference>
<dbReference type="Pfam" id="PF00563">
    <property type="entry name" value="EAL"/>
    <property type="match status" value="1"/>
</dbReference>
<dbReference type="InterPro" id="IPR043128">
    <property type="entry name" value="Rev_trsase/Diguanyl_cyclase"/>
</dbReference>
<dbReference type="SUPFAM" id="SSF55073">
    <property type="entry name" value="Nucleotide cyclase"/>
    <property type="match status" value="1"/>
</dbReference>
<dbReference type="PANTHER" id="PTHR33121">
    <property type="entry name" value="CYCLIC DI-GMP PHOSPHODIESTERASE PDEF"/>
    <property type="match status" value="1"/>
</dbReference>
<reference evidence="2 3" key="1">
    <citation type="submission" date="2017-09" db="EMBL/GenBank/DDBJ databases">
        <title>Genomics of the genus Arcobacter.</title>
        <authorList>
            <person name="Perez-Cataluna A."/>
            <person name="Figueras M.J."/>
            <person name="Salas-Masso N."/>
        </authorList>
    </citation>
    <scope>NUCLEOTIDE SEQUENCE [LARGE SCALE GENOMIC DNA]</scope>
    <source>
        <strain evidence="2 3">F156-34</strain>
    </source>
</reference>
<dbReference type="Gene3D" id="3.20.20.450">
    <property type="entry name" value="EAL domain"/>
    <property type="match status" value="1"/>
</dbReference>
<evidence type="ECO:0000259" key="1">
    <source>
        <dbReference type="PROSITE" id="PS50883"/>
    </source>
</evidence>
<dbReference type="Gene3D" id="3.30.70.270">
    <property type="match status" value="1"/>
</dbReference>
<dbReference type="InterPro" id="IPR035919">
    <property type="entry name" value="EAL_sf"/>
</dbReference>
<organism evidence="2 3">
    <name type="scientific">Halarcobacter mediterraneus</name>
    <dbReference type="NCBI Taxonomy" id="2023153"/>
    <lineage>
        <taxon>Bacteria</taxon>
        <taxon>Pseudomonadati</taxon>
        <taxon>Campylobacterota</taxon>
        <taxon>Epsilonproteobacteria</taxon>
        <taxon>Campylobacterales</taxon>
        <taxon>Arcobacteraceae</taxon>
        <taxon>Halarcobacter</taxon>
    </lineage>
</organism>
<comment type="caution">
    <text evidence="2">The sequence shown here is derived from an EMBL/GenBank/DDBJ whole genome shotgun (WGS) entry which is preliminary data.</text>
</comment>
<dbReference type="PROSITE" id="PS50883">
    <property type="entry name" value="EAL"/>
    <property type="match status" value="1"/>
</dbReference>
<feature type="domain" description="EAL" evidence="1">
    <location>
        <begin position="164"/>
        <end position="406"/>
    </location>
</feature>
<protein>
    <recommendedName>
        <fullName evidence="1">EAL domain-containing protein</fullName>
    </recommendedName>
</protein>
<dbReference type="RefSeq" id="WP_129062077.1">
    <property type="nucleotide sequence ID" value="NZ_NXIE01000004.1"/>
</dbReference>
<proteinExistence type="predicted"/>
<accession>A0A4Q1AXG2</accession>
<sequence>MPLFNKLYKYFFKNKTKTIFLIDILYMKDINAVYGFENGNFIIKQLYKLLDSNIRSQILFELEKNLYIEVRNSHVDVFNLIIYEELSKIEVIEIKNIIFNTIISHQFSLLDSDLTIDIDVTLGSSKGKDEKLQIYAEKALHNAKMNYINFMYYDPKLYKTHFENEELLSILRENIEKKTVEPFFQAIQDNKTKEIVKYEALMRIYDKDGEILMPAVFINKSRKYRLFNKLMEVMILKVLDYIKKYKIFVSINLDYSDIINPSMKDLIIENIKNSNLGEYLTIEILESKKISNYYLVNDFIRDLKNYNVQIAIDDFGSGFSNYEHILNINTDYIKLDGSLIKKIDEEVYYNLVKSIVQFSKEQNIKVIAEFVSDLKILRYVKSLNIDYSQGYYISKPMKIEDIIGNR</sequence>
<evidence type="ECO:0000313" key="2">
    <source>
        <dbReference type="EMBL" id="RXK12211.1"/>
    </source>
</evidence>